<organism evidence="2 3">
    <name type="scientific">Murimonas intestini</name>
    <dbReference type="NCBI Taxonomy" id="1337051"/>
    <lineage>
        <taxon>Bacteria</taxon>
        <taxon>Bacillati</taxon>
        <taxon>Bacillota</taxon>
        <taxon>Clostridia</taxon>
        <taxon>Lachnospirales</taxon>
        <taxon>Lachnospiraceae</taxon>
        <taxon>Murimonas</taxon>
    </lineage>
</organism>
<dbReference type="Proteomes" id="UP000245412">
    <property type="component" value="Unassembled WGS sequence"/>
</dbReference>
<proteinExistence type="predicted"/>
<keyword evidence="1" id="KW-0812">Transmembrane</keyword>
<evidence type="ECO:0000313" key="2">
    <source>
        <dbReference type="EMBL" id="PWJ78914.1"/>
    </source>
</evidence>
<dbReference type="RefSeq" id="WP_109624355.1">
    <property type="nucleotide sequence ID" value="NZ_JANKBI010000001.1"/>
</dbReference>
<dbReference type="AlphaFoldDB" id="A0AB73TA45"/>
<comment type="caution">
    <text evidence="2">The sequence shown here is derived from an EMBL/GenBank/DDBJ whole genome shotgun (WGS) entry which is preliminary data.</text>
</comment>
<evidence type="ECO:0000256" key="1">
    <source>
        <dbReference type="SAM" id="Phobius"/>
    </source>
</evidence>
<name>A0AB73TA45_9FIRM</name>
<sequence>MKEERFEASMEHFGDAIEKTVEGAAKVIDKSVNLAWKFRPVRFAGNTLTFLTGAGLIASSVPLDEKGYHKTAKACLIGGSLVIIIRIVELAVFRRK</sequence>
<evidence type="ECO:0000313" key="3">
    <source>
        <dbReference type="Proteomes" id="UP000245412"/>
    </source>
</evidence>
<keyword evidence="3" id="KW-1185">Reference proteome</keyword>
<keyword evidence="1" id="KW-1133">Transmembrane helix</keyword>
<feature type="transmembrane region" description="Helical" evidence="1">
    <location>
        <begin position="43"/>
        <end position="62"/>
    </location>
</feature>
<feature type="transmembrane region" description="Helical" evidence="1">
    <location>
        <begin position="74"/>
        <end position="93"/>
    </location>
</feature>
<dbReference type="EMBL" id="QGGY01000001">
    <property type="protein sequence ID" value="PWJ78914.1"/>
    <property type="molecule type" value="Genomic_DNA"/>
</dbReference>
<keyword evidence="1" id="KW-0472">Membrane</keyword>
<accession>A0AB73TA45</accession>
<gene>
    <name evidence="2" type="ORF">C7383_101290</name>
</gene>
<evidence type="ECO:0008006" key="4">
    <source>
        <dbReference type="Google" id="ProtNLM"/>
    </source>
</evidence>
<protein>
    <recommendedName>
        <fullName evidence="4">DUF4231 domain-containing protein</fullName>
    </recommendedName>
</protein>
<reference evidence="2 3" key="1">
    <citation type="submission" date="2018-05" db="EMBL/GenBank/DDBJ databases">
        <authorList>
            <person name="Goeker M."/>
            <person name="Huntemann M."/>
            <person name="Clum A."/>
            <person name="Pillay M."/>
            <person name="Palaniappan K."/>
            <person name="Varghese N."/>
            <person name="Mikhailova N."/>
            <person name="Stamatis D."/>
            <person name="Reddy T."/>
            <person name="Daum C."/>
            <person name="Shapiro N."/>
            <person name="Ivanova N."/>
            <person name="Kyrpides N."/>
            <person name="Woyke T."/>
        </authorList>
    </citation>
    <scope>NUCLEOTIDE SEQUENCE [LARGE SCALE GENOMIC DNA]</scope>
    <source>
        <strain evidence="2 3">DSM 26524</strain>
    </source>
</reference>